<reference evidence="8" key="1">
    <citation type="submission" date="2024-06" db="EMBL/GenBank/DDBJ databases">
        <authorList>
            <person name="Ryan C."/>
        </authorList>
    </citation>
    <scope>NUCLEOTIDE SEQUENCE [LARGE SCALE GENOMIC DNA]</scope>
</reference>
<gene>
    <name evidence="7" type="ORF">URODEC1_LOCUS13950</name>
</gene>
<evidence type="ECO:0000259" key="6">
    <source>
        <dbReference type="SMART" id="SM00093"/>
    </source>
</evidence>
<evidence type="ECO:0000256" key="2">
    <source>
        <dbReference type="ARBA" id="ARBA00022690"/>
    </source>
</evidence>
<accession>A0ABC8WGZ8</accession>
<dbReference type="Pfam" id="PF00079">
    <property type="entry name" value="Serpin"/>
    <property type="match status" value="1"/>
</dbReference>
<comment type="function">
    <text evidence="4">Probable serine protease inhibitor.</text>
</comment>
<dbReference type="InterPro" id="IPR023796">
    <property type="entry name" value="Serpin_dom"/>
</dbReference>
<dbReference type="SUPFAM" id="SSF56574">
    <property type="entry name" value="Serpins"/>
    <property type="match status" value="1"/>
</dbReference>
<evidence type="ECO:0000313" key="8">
    <source>
        <dbReference type="Proteomes" id="UP001497457"/>
    </source>
</evidence>
<evidence type="ECO:0000256" key="5">
    <source>
        <dbReference type="RuleBase" id="RU000411"/>
    </source>
</evidence>
<dbReference type="InterPro" id="IPR036186">
    <property type="entry name" value="Serpin_sf"/>
</dbReference>
<dbReference type="EMBL" id="OZ075122">
    <property type="protein sequence ID" value="CAL4909789.1"/>
    <property type="molecule type" value="Genomic_DNA"/>
</dbReference>
<dbReference type="Gene3D" id="2.30.39.10">
    <property type="entry name" value="Alpha-1-antitrypsin, domain 1"/>
    <property type="match status" value="1"/>
</dbReference>
<dbReference type="Proteomes" id="UP001497457">
    <property type="component" value="Chromosome 12b"/>
</dbReference>
<reference evidence="7 8" key="2">
    <citation type="submission" date="2024-10" db="EMBL/GenBank/DDBJ databases">
        <authorList>
            <person name="Ryan C."/>
        </authorList>
    </citation>
    <scope>NUCLEOTIDE SEQUENCE [LARGE SCALE GENOMIC DNA]</scope>
</reference>
<dbReference type="AlphaFoldDB" id="A0ABC8WGZ8"/>
<sequence length="429" mass="47003">MEVAAAATRLASSGPTVLSHRLMKHFAAANMYPAADGACRTAGNLVFSPLSIYSSLSVMAAGARGRTLSELLHVVGAARCCQGGLDEDARGTARHALSGYPQLGGPRVFNSCGLWHDATRTPKLAYAYRNTAAAWGGVARSVDFTKPEEARQQINSWVAEWTDNLVDSILDPAVLGEDTRLMLANAVYFEGRLERSFASKWRNIGRRSFLRLDGSTVDAEFICSDEEQFIATHYGFKVLKMMYTLRDPFHGVPAKAMAALLSERNMSSLRQYPRHSIYIVLPDAYDGLWSLHDKMASSPSFLHEHLPECRVVVGEFRVPKLKISFSTSVKRALQDLGIQTLFSTGAADLADMLDLDGSHEPLFLSDILHKAVLEVDEEGLLPMVPPTKLQPAVSVDFVADHPFAFFVVEEESGAIVLAGHVLDPTQKSY</sequence>
<dbReference type="GO" id="GO:0004867">
    <property type="term" value="F:serine-type endopeptidase inhibitor activity"/>
    <property type="evidence" value="ECO:0007669"/>
    <property type="project" value="UniProtKB-KW"/>
</dbReference>
<dbReference type="SMART" id="SM00093">
    <property type="entry name" value="SERPIN"/>
    <property type="match status" value="1"/>
</dbReference>
<dbReference type="InterPro" id="IPR000215">
    <property type="entry name" value="Serpin_fam"/>
</dbReference>
<organism evidence="7 8">
    <name type="scientific">Urochloa decumbens</name>
    <dbReference type="NCBI Taxonomy" id="240449"/>
    <lineage>
        <taxon>Eukaryota</taxon>
        <taxon>Viridiplantae</taxon>
        <taxon>Streptophyta</taxon>
        <taxon>Embryophyta</taxon>
        <taxon>Tracheophyta</taxon>
        <taxon>Spermatophyta</taxon>
        <taxon>Magnoliopsida</taxon>
        <taxon>Liliopsida</taxon>
        <taxon>Poales</taxon>
        <taxon>Poaceae</taxon>
        <taxon>PACMAD clade</taxon>
        <taxon>Panicoideae</taxon>
        <taxon>Panicodae</taxon>
        <taxon>Paniceae</taxon>
        <taxon>Melinidinae</taxon>
        <taxon>Urochloa</taxon>
    </lineage>
</organism>
<dbReference type="PANTHER" id="PTHR11461:SF209">
    <property type="entry name" value="SERPIN-Z8-RELATED"/>
    <property type="match status" value="1"/>
</dbReference>
<keyword evidence="3" id="KW-0722">Serine protease inhibitor</keyword>
<evidence type="ECO:0000256" key="4">
    <source>
        <dbReference type="ARBA" id="ARBA00049586"/>
    </source>
</evidence>
<keyword evidence="8" id="KW-1185">Reference proteome</keyword>
<dbReference type="PANTHER" id="PTHR11461">
    <property type="entry name" value="SERINE PROTEASE INHIBITOR, SERPIN"/>
    <property type="match status" value="1"/>
</dbReference>
<comment type="similarity">
    <text evidence="1 5">Belongs to the serpin family.</text>
</comment>
<feature type="domain" description="Serpin" evidence="6">
    <location>
        <begin position="20"/>
        <end position="424"/>
    </location>
</feature>
<name>A0ABC8WGZ8_9POAL</name>
<protein>
    <recommendedName>
        <fullName evidence="6">Serpin domain-containing protein</fullName>
    </recommendedName>
</protein>
<dbReference type="Gene3D" id="3.30.497.10">
    <property type="entry name" value="Antithrombin, subunit I, domain 2"/>
    <property type="match status" value="1"/>
</dbReference>
<evidence type="ECO:0000256" key="3">
    <source>
        <dbReference type="ARBA" id="ARBA00022900"/>
    </source>
</evidence>
<evidence type="ECO:0000256" key="1">
    <source>
        <dbReference type="ARBA" id="ARBA00009500"/>
    </source>
</evidence>
<proteinExistence type="inferred from homology"/>
<dbReference type="InterPro" id="IPR042178">
    <property type="entry name" value="Serpin_sf_1"/>
</dbReference>
<keyword evidence="2" id="KW-0646">Protease inhibitor</keyword>
<evidence type="ECO:0000313" key="7">
    <source>
        <dbReference type="EMBL" id="CAL4909789.1"/>
    </source>
</evidence>
<dbReference type="InterPro" id="IPR042185">
    <property type="entry name" value="Serpin_sf_2"/>
</dbReference>